<dbReference type="Proteomes" id="UP000034333">
    <property type="component" value="Unassembled WGS sequence"/>
</dbReference>
<dbReference type="GO" id="GO:0004527">
    <property type="term" value="F:exonuclease activity"/>
    <property type="evidence" value="ECO:0007669"/>
    <property type="project" value="UniProtKB-KW"/>
</dbReference>
<gene>
    <name evidence="1" type="ORF">US58_C0022G0021</name>
</gene>
<reference evidence="1 2" key="1">
    <citation type="journal article" date="2015" name="Nature">
        <title>rRNA introns, odd ribosomes, and small enigmatic genomes across a large radiation of phyla.</title>
        <authorList>
            <person name="Brown C.T."/>
            <person name="Hug L.A."/>
            <person name="Thomas B.C."/>
            <person name="Sharon I."/>
            <person name="Castelle C.J."/>
            <person name="Singh A."/>
            <person name="Wilkins M.J."/>
            <person name="Williams K.H."/>
            <person name="Banfield J.F."/>
        </authorList>
    </citation>
    <scope>NUCLEOTIDE SEQUENCE [LARGE SCALE GENOMIC DNA]</scope>
</reference>
<keyword evidence="1" id="KW-0540">Nuclease</keyword>
<accession>A0A0G0HDK2</accession>
<dbReference type="PANTHER" id="PTHR30255">
    <property type="entry name" value="SINGLE-STRANDED-DNA-SPECIFIC EXONUCLEASE RECJ"/>
    <property type="match status" value="1"/>
</dbReference>
<dbReference type="InterPro" id="IPR051673">
    <property type="entry name" value="SSDNA_exonuclease_RecJ"/>
</dbReference>
<dbReference type="STRING" id="1619036.US58_C0022G0021"/>
<name>A0A0G0HDK2_9BACT</name>
<evidence type="ECO:0000313" key="1">
    <source>
        <dbReference type="EMBL" id="KKQ40272.1"/>
    </source>
</evidence>
<dbReference type="EMBL" id="LBTN01000022">
    <property type="protein sequence ID" value="KKQ40272.1"/>
    <property type="molecule type" value="Genomic_DNA"/>
</dbReference>
<proteinExistence type="predicted"/>
<evidence type="ECO:0000313" key="2">
    <source>
        <dbReference type="Proteomes" id="UP000034333"/>
    </source>
</evidence>
<protein>
    <submittedName>
        <fullName evidence="1">Single-stranded-DNA-specific exonuclease RecJ</fullName>
    </submittedName>
</protein>
<organism evidence="1 2">
    <name type="scientific">Candidatus Magasanikbacteria bacterium GW2011_GWA2_37_8</name>
    <dbReference type="NCBI Taxonomy" id="1619036"/>
    <lineage>
        <taxon>Bacteria</taxon>
        <taxon>Candidatus Magasanikiibacteriota</taxon>
    </lineage>
</organism>
<dbReference type="PANTHER" id="PTHR30255:SF2">
    <property type="entry name" value="SINGLE-STRANDED-DNA-SPECIFIC EXONUCLEASE RECJ"/>
    <property type="match status" value="1"/>
</dbReference>
<sequence>MKRWILQPQPPAEFVTEHPELPPTVLRLLWNRDIKTQEQIDEFLNPDYIADIHDPFLFKDMARALEIINKAIENQKNISSFPIVKLMVMA</sequence>
<dbReference type="AlphaFoldDB" id="A0A0G0HDK2"/>
<keyword evidence="1" id="KW-0378">Hydrolase</keyword>
<comment type="caution">
    <text evidence="1">The sequence shown here is derived from an EMBL/GenBank/DDBJ whole genome shotgun (WGS) entry which is preliminary data.</text>
</comment>
<keyword evidence="1" id="KW-0269">Exonuclease</keyword>